<evidence type="ECO:0000313" key="4">
    <source>
        <dbReference type="EMBL" id="KAH0886559.1"/>
    </source>
</evidence>
<dbReference type="SUPFAM" id="SSF51197">
    <property type="entry name" value="Clavaminate synthase-like"/>
    <property type="match status" value="1"/>
</dbReference>
<evidence type="ECO:0000256" key="2">
    <source>
        <dbReference type="ARBA" id="ARBA00023004"/>
    </source>
</evidence>
<sequence>YSVSTDKPKRYPFSLSKKILKLFIFTSLYLQRSVMRMFLWAEFRDPRFYPSSCESLPSIATIGGPTEAARLGTSQAELKDGTTRTPIVRLLSCQPFLGESRSLRNVGCHFQQIYEATNCSLYIGREKIAMYCSVVTPVWCNGDGHGNQSDDSPDMDVIGISVIRREIRNKVLKMSVSGLVELNILKNLTVYVVAGSLGRFKSHASNIVFDRTMARLSNFTCHHVHVFQEHSENILPSSEGDIGLVASSGPSVLGDKVNEECAAADPPEISDAQNNRKRCPNMVVDRHHDIPSSRVPIIDLSNPDQELGGYARKYTLDLEKRRGTVDQLFHNIWPPSAVNPKNPQDYREVNAECTKHVKMLSEKIMEWLSEGLGLRREAINEVVGGEYLLNVNYYPPCPHPDVIRGLNPHTDVSGLTLLITNEIPGFQVFKDDQLIEVEYIPFAVIVNISDQILSVLHQTTVDKERIRMSWVVLVRPTKDTVVGPFPELIGQDDPPKFRPMLYKDYIYRKIREICYSQDVEVFERFNESFEAEVTDEGTPESKNCNTRKPISKTCCGPKPFIMDKLCS</sequence>
<keyword evidence="1" id="KW-0479">Metal-binding</keyword>
<dbReference type="PANTHER" id="PTHR47991">
    <property type="entry name" value="OXOGLUTARATE/IRON-DEPENDENT DIOXYGENASE"/>
    <property type="match status" value="1"/>
</dbReference>
<comment type="caution">
    <text evidence="4">The sequence shown here is derived from an EMBL/GenBank/DDBJ whole genome shotgun (WGS) entry which is preliminary data.</text>
</comment>
<dbReference type="Gene3D" id="2.60.120.330">
    <property type="entry name" value="B-lactam Antibiotic, Isopenicillin N Synthase, Chain"/>
    <property type="match status" value="1"/>
</dbReference>
<dbReference type="PROSITE" id="PS50065">
    <property type="entry name" value="HMG_COA_REDUCTASE_4"/>
    <property type="match status" value="1"/>
</dbReference>
<reference evidence="4 5" key="1">
    <citation type="submission" date="2021-05" db="EMBL/GenBank/DDBJ databases">
        <title>Genome Assembly of Synthetic Allotetraploid Brassica napus Reveals Homoeologous Exchanges between Subgenomes.</title>
        <authorList>
            <person name="Davis J.T."/>
        </authorList>
    </citation>
    <scope>NUCLEOTIDE SEQUENCE [LARGE SCALE GENOMIC DNA]</scope>
    <source>
        <strain evidence="5">cv. Da-Ae</strain>
        <tissue evidence="4">Seedling</tissue>
    </source>
</reference>
<organism evidence="4 5">
    <name type="scientific">Brassica napus</name>
    <name type="common">Rape</name>
    <dbReference type="NCBI Taxonomy" id="3708"/>
    <lineage>
        <taxon>Eukaryota</taxon>
        <taxon>Viridiplantae</taxon>
        <taxon>Streptophyta</taxon>
        <taxon>Embryophyta</taxon>
        <taxon>Tracheophyta</taxon>
        <taxon>Spermatophyta</taxon>
        <taxon>Magnoliopsida</taxon>
        <taxon>eudicotyledons</taxon>
        <taxon>Gunneridae</taxon>
        <taxon>Pentapetalae</taxon>
        <taxon>rosids</taxon>
        <taxon>malvids</taxon>
        <taxon>Brassicales</taxon>
        <taxon>Brassicaceae</taxon>
        <taxon>Brassiceae</taxon>
        <taxon>Brassica</taxon>
    </lineage>
</organism>
<evidence type="ECO:0000256" key="1">
    <source>
        <dbReference type="ARBA" id="ARBA00022723"/>
    </source>
</evidence>
<evidence type="ECO:0000259" key="3">
    <source>
        <dbReference type="PROSITE" id="PS51471"/>
    </source>
</evidence>
<dbReference type="InterPro" id="IPR027443">
    <property type="entry name" value="IPNS-like_sf"/>
</dbReference>
<evidence type="ECO:0000313" key="5">
    <source>
        <dbReference type="Proteomes" id="UP000824890"/>
    </source>
</evidence>
<accession>A0ABQ8A222</accession>
<feature type="non-terminal residue" evidence="4">
    <location>
        <position position="1"/>
    </location>
</feature>
<protein>
    <recommendedName>
        <fullName evidence="3">Fe2OG dioxygenase domain-containing protein</fullName>
    </recommendedName>
</protein>
<name>A0ABQ8A222_BRANA</name>
<dbReference type="Proteomes" id="UP000824890">
    <property type="component" value="Unassembled WGS sequence"/>
</dbReference>
<dbReference type="InterPro" id="IPR050295">
    <property type="entry name" value="Plant_2OG-oxidoreductases"/>
</dbReference>
<proteinExistence type="predicted"/>
<dbReference type="InterPro" id="IPR044861">
    <property type="entry name" value="IPNS-like_FE2OG_OXY"/>
</dbReference>
<dbReference type="EMBL" id="JAGKQM010000014">
    <property type="protein sequence ID" value="KAH0886559.1"/>
    <property type="molecule type" value="Genomic_DNA"/>
</dbReference>
<keyword evidence="2" id="KW-0408">Iron</keyword>
<dbReference type="InterPro" id="IPR005123">
    <property type="entry name" value="Oxoglu/Fe-dep_dioxygenase_dom"/>
</dbReference>
<gene>
    <name evidence="4" type="ORF">HID58_062655</name>
</gene>
<dbReference type="PROSITE" id="PS51471">
    <property type="entry name" value="FE2OG_OXY"/>
    <property type="match status" value="1"/>
</dbReference>
<dbReference type="Pfam" id="PF03171">
    <property type="entry name" value="2OG-FeII_Oxy"/>
    <property type="match status" value="1"/>
</dbReference>
<dbReference type="InterPro" id="IPR002202">
    <property type="entry name" value="HMG_CoA_Rdtase"/>
</dbReference>
<feature type="domain" description="Fe2OG dioxygenase" evidence="3">
    <location>
        <begin position="384"/>
        <end position="476"/>
    </location>
</feature>
<keyword evidence="5" id="KW-1185">Reference proteome</keyword>